<dbReference type="NCBIfam" id="TIGR00476">
    <property type="entry name" value="selD"/>
    <property type="match status" value="1"/>
</dbReference>
<gene>
    <name evidence="9 12" type="primary">selD</name>
    <name evidence="13" type="ORF">DA73_0235745</name>
    <name evidence="12" type="ORF">DA73_0400034395</name>
</gene>
<reference evidence="13" key="1">
    <citation type="journal article" date="2015" name="Genome Announc.">
        <title>Draft Genome Sequence of Tolypothrix boutellei Strain VB521301.</title>
        <authorList>
            <person name="Chandrababunaidu M.M."/>
            <person name="Singh D."/>
            <person name="Sen D."/>
            <person name="Bhan S."/>
            <person name="Das S."/>
            <person name="Gupta A."/>
            <person name="Adhikary S.P."/>
            <person name="Tripathy S."/>
        </authorList>
    </citation>
    <scope>NUCLEOTIDE SEQUENCE</scope>
    <source>
        <strain evidence="13">VB521301</strain>
    </source>
</reference>
<comment type="function">
    <text evidence="9">Synthesizes selenophosphate from selenide and ATP.</text>
</comment>
<dbReference type="PANTHER" id="PTHR10256">
    <property type="entry name" value="SELENIDE, WATER DIKINASE"/>
    <property type="match status" value="1"/>
</dbReference>
<feature type="binding site" description="in other chain" evidence="9">
    <location>
        <position position="16"/>
    </location>
    <ligand>
        <name>ATP</name>
        <dbReference type="ChEBI" id="CHEBI:30616"/>
        <note>ligand shared between dimeric partners</note>
    </ligand>
</feature>
<evidence type="ECO:0000256" key="8">
    <source>
        <dbReference type="ARBA" id="ARBA00023266"/>
    </source>
</evidence>
<dbReference type="CDD" id="cd02195">
    <property type="entry name" value="SelD"/>
    <property type="match status" value="1"/>
</dbReference>
<dbReference type="InterPro" id="IPR036921">
    <property type="entry name" value="PurM-like_N_sf"/>
</dbReference>
<dbReference type="OrthoDB" id="9772934at2"/>
<comment type="caution">
    <text evidence="13">The sequence shown here is derived from an EMBL/GenBank/DDBJ whole genome shotgun (WGS) entry which is preliminary data.</text>
</comment>
<keyword evidence="5 9" id="KW-0418">Kinase</keyword>
<feature type="domain" description="PurM-like C-terminal" evidence="11">
    <location>
        <begin position="166"/>
        <end position="341"/>
    </location>
</feature>
<dbReference type="EMBL" id="JHEG02000059">
    <property type="protein sequence ID" value="KIE06670.1"/>
    <property type="molecule type" value="Genomic_DNA"/>
</dbReference>
<feature type="site" description="Important for catalytic activity" evidence="9">
    <location>
        <position position="16"/>
    </location>
</feature>
<evidence type="ECO:0000256" key="3">
    <source>
        <dbReference type="ARBA" id="ARBA00022723"/>
    </source>
</evidence>
<dbReference type="PROSITE" id="PS51257">
    <property type="entry name" value="PROKAR_LIPOPROTEIN"/>
    <property type="match status" value="1"/>
</dbReference>
<dbReference type="AlphaFoldDB" id="A0A0C1R308"/>
<dbReference type="GO" id="GO:0005524">
    <property type="term" value="F:ATP binding"/>
    <property type="evidence" value="ECO:0007669"/>
    <property type="project" value="UniProtKB-UniRule"/>
</dbReference>
<dbReference type="GO" id="GO:0005737">
    <property type="term" value="C:cytoplasm"/>
    <property type="evidence" value="ECO:0007669"/>
    <property type="project" value="TreeGrafter"/>
</dbReference>
<organism evidence="13">
    <name type="scientific">Tolypothrix bouteillei VB521301</name>
    <dbReference type="NCBI Taxonomy" id="1479485"/>
    <lineage>
        <taxon>Bacteria</taxon>
        <taxon>Bacillati</taxon>
        <taxon>Cyanobacteriota</taxon>
        <taxon>Cyanophyceae</taxon>
        <taxon>Nostocales</taxon>
        <taxon>Tolypothrichaceae</taxon>
        <taxon>Tolypothrix</taxon>
    </lineage>
</organism>
<proteinExistence type="inferred from homology"/>
<dbReference type="PIRSF" id="PIRSF036407">
    <property type="entry name" value="Selenphspht_syn"/>
    <property type="match status" value="1"/>
</dbReference>
<dbReference type="Gene3D" id="3.30.1330.10">
    <property type="entry name" value="PurM-like, N-terminal domain"/>
    <property type="match status" value="1"/>
</dbReference>
<dbReference type="STRING" id="1479485.DA73_0235745"/>
<evidence type="ECO:0000256" key="1">
    <source>
        <dbReference type="ARBA" id="ARBA00008026"/>
    </source>
</evidence>
<evidence type="ECO:0000256" key="6">
    <source>
        <dbReference type="ARBA" id="ARBA00022840"/>
    </source>
</evidence>
<evidence type="ECO:0000259" key="10">
    <source>
        <dbReference type="Pfam" id="PF00586"/>
    </source>
</evidence>
<reference evidence="12" key="2">
    <citation type="submission" date="2019-11" db="EMBL/GenBank/DDBJ databases">
        <title>Improved Assembly of Tolypothrix boutellei genome.</title>
        <authorList>
            <person name="Sarangi A.N."/>
            <person name="Mukherjee M."/>
            <person name="Ghosh S."/>
            <person name="Singh D."/>
            <person name="Das A."/>
            <person name="Kant S."/>
            <person name="Prusty A."/>
            <person name="Tripathy S."/>
        </authorList>
    </citation>
    <scope>NUCLEOTIDE SEQUENCE</scope>
    <source>
        <strain evidence="12">VB521301</strain>
    </source>
</reference>
<evidence type="ECO:0000256" key="5">
    <source>
        <dbReference type="ARBA" id="ARBA00022777"/>
    </source>
</evidence>
<dbReference type="GO" id="GO:0000287">
    <property type="term" value="F:magnesium ion binding"/>
    <property type="evidence" value="ECO:0007669"/>
    <property type="project" value="UniProtKB-UniRule"/>
</dbReference>
<dbReference type="SUPFAM" id="SSF56042">
    <property type="entry name" value="PurM C-terminal domain-like"/>
    <property type="match status" value="1"/>
</dbReference>
<dbReference type="InterPro" id="IPR023061">
    <property type="entry name" value="SelD_I"/>
</dbReference>
<feature type="binding site" evidence="9">
    <location>
        <position position="223"/>
    </location>
    <ligand>
        <name>Mg(2+)</name>
        <dbReference type="ChEBI" id="CHEBI:18420"/>
    </ligand>
</feature>
<sequence>MIRLTQYSHGGGCGCKIAPAQLQEILRQVPLNQGLEQLLVGTQTSDDAAVYQLNDDQALVLTTDFFMPIVDEPVDFGRIAATNALSDVYAMGGRPILALAVLGMPINTLPMEAIRGIMLGGAAVCQEAGIPLAGGHSIDSPEPIFGLVAAGLVHPTSVRRNATAKPKDKLILTKPLGIGVMTTALKKGQLTPDAYESVLKVMTQLNKVGAALATHPDVHAMTDVTGFGLLGHLLEICRGSEIRAKISFSQIPILPEAKALASQGIFPGAAKRNWDSYRSEIKQAGLTDSFAQWETLLLADPQTSGGLLLAVAPESAPAILEQLLAEGYSFSSVIGECTVGEVGIEVSDR</sequence>
<dbReference type="PANTHER" id="PTHR10256:SF0">
    <property type="entry name" value="INACTIVE SELENIDE, WATER DIKINASE-LIKE PROTEIN-RELATED"/>
    <property type="match status" value="1"/>
</dbReference>
<dbReference type="InterPro" id="IPR010918">
    <property type="entry name" value="PurM-like_C_dom"/>
</dbReference>
<dbReference type="InterPro" id="IPR004536">
    <property type="entry name" value="SPS/SelD"/>
</dbReference>
<evidence type="ECO:0000256" key="2">
    <source>
        <dbReference type="ARBA" id="ARBA00022679"/>
    </source>
</evidence>
<dbReference type="Proteomes" id="UP000029738">
    <property type="component" value="Unassembled WGS sequence"/>
</dbReference>
<feature type="binding site" description="in other chain" evidence="9">
    <location>
        <position position="87"/>
    </location>
    <ligand>
        <name>ATP</name>
        <dbReference type="ChEBI" id="CHEBI:30616"/>
        <note>ligand shared between dimeric partners</note>
    </ligand>
</feature>
<comment type="similarity">
    <text evidence="1 9">Belongs to the selenophosphate synthase 1 family. Class I subfamily.</text>
</comment>
<dbReference type="Pfam" id="PF02769">
    <property type="entry name" value="AIRS_C"/>
    <property type="match status" value="1"/>
</dbReference>
<keyword evidence="6 9" id="KW-0067">ATP-binding</keyword>
<feature type="domain" description="PurM-like N-terminal" evidence="10">
    <location>
        <begin position="46"/>
        <end position="153"/>
    </location>
</feature>
<evidence type="ECO:0000313" key="12">
    <source>
        <dbReference type="EMBL" id="KAF3889988.1"/>
    </source>
</evidence>
<feature type="binding site" evidence="9">
    <location>
        <begin position="135"/>
        <end position="137"/>
    </location>
    <ligand>
        <name>ATP</name>
        <dbReference type="ChEBI" id="CHEBI:30616"/>
        <note>ligand shared between dimeric partners</note>
    </ligand>
</feature>
<dbReference type="RefSeq" id="WP_038086877.1">
    <property type="nucleotide sequence ID" value="NZ_JHEG04000001.1"/>
</dbReference>
<comment type="catalytic activity">
    <reaction evidence="9">
        <text>hydrogenselenide + ATP + H2O = selenophosphate + AMP + phosphate + 2 H(+)</text>
        <dbReference type="Rhea" id="RHEA:18737"/>
        <dbReference type="ChEBI" id="CHEBI:15377"/>
        <dbReference type="ChEBI" id="CHEBI:15378"/>
        <dbReference type="ChEBI" id="CHEBI:16144"/>
        <dbReference type="ChEBI" id="CHEBI:29317"/>
        <dbReference type="ChEBI" id="CHEBI:30616"/>
        <dbReference type="ChEBI" id="CHEBI:43474"/>
        <dbReference type="ChEBI" id="CHEBI:456215"/>
        <dbReference type="EC" id="2.7.9.3"/>
    </reaction>
</comment>
<feature type="binding site" description="in other chain" evidence="9">
    <location>
        <begin position="44"/>
        <end position="46"/>
    </location>
    <ligand>
        <name>ATP</name>
        <dbReference type="ChEBI" id="CHEBI:30616"/>
        <note>ligand shared between dimeric partners</note>
    </ligand>
</feature>
<feature type="binding site" evidence="9">
    <location>
        <position position="87"/>
    </location>
    <ligand>
        <name>Mg(2+)</name>
        <dbReference type="ChEBI" id="CHEBI:18420"/>
    </ligand>
</feature>
<dbReference type="SUPFAM" id="SSF55326">
    <property type="entry name" value="PurM N-terminal domain-like"/>
    <property type="match status" value="1"/>
</dbReference>
<dbReference type="InterPro" id="IPR036676">
    <property type="entry name" value="PurM-like_C_sf"/>
</dbReference>
<comment type="cofactor">
    <cofactor evidence="9">
        <name>Mg(2+)</name>
        <dbReference type="ChEBI" id="CHEBI:18420"/>
    </cofactor>
    <text evidence="9">Binds 1 Mg(2+) ion per monomer.</text>
</comment>
<dbReference type="InterPro" id="IPR016188">
    <property type="entry name" value="PurM-like_N"/>
</dbReference>
<dbReference type="FunFam" id="3.90.650.10:FF:000004">
    <property type="entry name" value="Selenide, water dikinase"/>
    <property type="match status" value="1"/>
</dbReference>
<evidence type="ECO:0000313" key="13">
    <source>
        <dbReference type="EMBL" id="KIE06670.1"/>
    </source>
</evidence>
<accession>A0A0C1R308</accession>
<name>A0A0C1R308_9CYAN</name>
<dbReference type="GO" id="GO:0004756">
    <property type="term" value="F:selenide, water dikinase activity"/>
    <property type="evidence" value="ECO:0007669"/>
    <property type="project" value="UniProtKB-UniRule"/>
</dbReference>
<keyword evidence="8 9" id="KW-0711">Selenium</keyword>
<dbReference type="Pfam" id="PF00586">
    <property type="entry name" value="AIRS"/>
    <property type="match status" value="1"/>
</dbReference>
<keyword evidence="7 9" id="KW-0460">Magnesium</keyword>
<dbReference type="FunFam" id="3.30.1330.10:FF:000003">
    <property type="entry name" value="Selenide, water dikinase"/>
    <property type="match status" value="1"/>
</dbReference>
<evidence type="ECO:0000256" key="4">
    <source>
        <dbReference type="ARBA" id="ARBA00022741"/>
    </source>
</evidence>
<evidence type="ECO:0000259" key="11">
    <source>
        <dbReference type="Pfam" id="PF02769"/>
    </source>
</evidence>
<dbReference type="GO" id="GO:0016260">
    <property type="term" value="P:selenocysteine biosynthetic process"/>
    <property type="evidence" value="ECO:0007669"/>
    <property type="project" value="InterPro"/>
</dbReference>
<dbReference type="Gene3D" id="3.90.650.10">
    <property type="entry name" value="PurM-like C-terminal domain"/>
    <property type="match status" value="1"/>
</dbReference>
<evidence type="ECO:0000256" key="7">
    <source>
        <dbReference type="ARBA" id="ARBA00022842"/>
    </source>
</evidence>
<evidence type="ECO:0000313" key="14">
    <source>
        <dbReference type="Proteomes" id="UP000029738"/>
    </source>
</evidence>
<dbReference type="HAMAP" id="MF_00625">
    <property type="entry name" value="SelD"/>
    <property type="match status" value="1"/>
</dbReference>
<keyword evidence="3 9" id="KW-0479">Metal-binding</keyword>
<feature type="binding site" evidence="9">
    <location>
        <position position="47"/>
    </location>
    <ligand>
        <name>Mg(2+)</name>
        <dbReference type="ChEBI" id="CHEBI:18420"/>
    </ligand>
</feature>
<dbReference type="EC" id="2.7.9.3" evidence="9"/>
<comment type="subunit">
    <text evidence="9">Homodimer.</text>
</comment>
<keyword evidence="2 9" id="KW-0808">Transferase</keyword>
<keyword evidence="4 9" id="KW-0547">Nucleotide-binding</keyword>
<feature type="binding site" description="in other chain" evidence="9">
    <location>
        <position position="64"/>
    </location>
    <ligand>
        <name>ATP</name>
        <dbReference type="ChEBI" id="CHEBI:30616"/>
        <note>ligand shared between dimeric partners</note>
    </ligand>
</feature>
<evidence type="ECO:0000256" key="9">
    <source>
        <dbReference type="HAMAP-Rule" id="MF_00625"/>
    </source>
</evidence>
<dbReference type="NCBIfam" id="NF002098">
    <property type="entry name" value="PRK00943.1"/>
    <property type="match status" value="1"/>
</dbReference>
<dbReference type="EMBL" id="JHEG04000001">
    <property type="protein sequence ID" value="KAF3889988.1"/>
    <property type="molecule type" value="Genomic_DNA"/>
</dbReference>
<keyword evidence="14" id="KW-1185">Reference proteome</keyword>
<protein>
    <recommendedName>
        <fullName evidence="9">Selenide, water dikinase</fullName>
        <ecNumber evidence="9">2.7.9.3</ecNumber>
    </recommendedName>
    <alternativeName>
        <fullName evidence="9">Selenium donor protein</fullName>
    </alternativeName>
    <alternativeName>
        <fullName evidence="9">Selenophosphate synthase</fullName>
    </alternativeName>
</protein>
<feature type="active site" evidence="9">
    <location>
        <position position="13"/>
    </location>
</feature>